<evidence type="ECO:0000256" key="9">
    <source>
        <dbReference type="ARBA" id="ARBA00023136"/>
    </source>
</evidence>
<comment type="subcellular location">
    <subcellularLocation>
        <location evidence="1">Endoplasmic reticulum membrane</location>
        <topology evidence="1">Single-pass membrane protein</topology>
    </subcellularLocation>
</comment>
<dbReference type="Proteomes" id="UP000751190">
    <property type="component" value="Unassembled WGS sequence"/>
</dbReference>
<dbReference type="SUPFAM" id="SSF52540">
    <property type="entry name" value="P-loop containing nucleoside triphosphate hydrolases"/>
    <property type="match status" value="1"/>
</dbReference>
<dbReference type="GO" id="GO:0005525">
    <property type="term" value="F:GTP binding"/>
    <property type="evidence" value="ECO:0007669"/>
    <property type="project" value="UniProtKB-KW"/>
</dbReference>
<evidence type="ECO:0000256" key="1">
    <source>
        <dbReference type="ARBA" id="ARBA00004389"/>
    </source>
</evidence>
<evidence type="ECO:0000256" key="3">
    <source>
        <dbReference type="ARBA" id="ARBA00020256"/>
    </source>
</evidence>
<keyword evidence="5" id="KW-0547">Nucleotide-binding</keyword>
<comment type="caution">
    <text evidence="13">The sequence shown here is derived from an EMBL/GenBank/DDBJ whole genome shotgun (WGS) entry which is preliminary data.</text>
</comment>
<name>A0A8J5Y0X7_DIALT</name>
<feature type="coiled-coil region" evidence="11">
    <location>
        <begin position="172"/>
        <end position="199"/>
    </location>
</feature>
<evidence type="ECO:0000256" key="6">
    <source>
        <dbReference type="ARBA" id="ARBA00022824"/>
    </source>
</evidence>
<keyword evidence="9 12" id="KW-0472">Membrane</keyword>
<reference evidence="13" key="1">
    <citation type="submission" date="2021-05" db="EMBL/GenBank/DDBJ databases">
        <title>The genome of the haptophyte Pavlova lutheri (Diacronema luteri, Pavlovales) - a model for lipid biosynthesis in eukaryotic algae.</title>
        <authorList>
            <person name="Hulatt C.J."/>
            <person name="Posewitz M.C."/>
        </authorList>
    </citation>
    <scope>NUCLEOTIDE SEQUENCE</scope>
    <source>
        <strain evidence="13">NIVA-4/92</strain>
    </source>
</reference>
<sequence>MAERWDFFAPTVETDDWVLFACLVAIIVLLMGLVAFPAHKKGRSVLLIGPEDSGKTTLFMRLKDGLAANVGAVVPTVFFKDETFDIELPRVGGAKPPQELVNVIDTPSDSDAIENVMSKITRLAAIVCMVDLSEQGSCAAAAELLYRLFTAKAMRDMRVPTLIACNKSDVARMTMAEMRQQLEAEIDRVQKECTAKAKDQAINGRSLGPNVTMINLDGEPFNFSKAPTRAFEMVECSALVAKTEEVVEFICKHVPQLAAAQAIKDKRKTD</sequence>
<evidence type="ECO:0000256" key="12">
    <source>
        <dbReference type="SAM" id="Phobius"/>
    </source>
</evidence>
<evidence type="ECO:0000256" key="4">
    <source>
        <dbReference type="ARBA" id="ARBA00022692"/>
    </source>
</evidence>
<keyword evidence="4 12" id="KW-0812">Transmembrane</keyword>
<dbReference type="InterPro" id="IPR027417">
    <property type="entry name" value="P-loop_NTPase"/>
</dbReference>
<comment type="similarity">
    <text evidence="2">Belongs to the SRP receptor beta subunit family.</text>
</comment>
<evidence type="ECO:0000313" key="14">
    <source>
        <dbReference type="Proteomes" id="UP000751190"/>
    </source>
</evidence>
<gene>
    <name evidence="13" type="ORF">KFE25_007788</name>
</gene>
<organism evidence="13 14">
    <name type="scientific">Diacronema lutheri</name>
    <name type="common">Unicellular marine alga</name>
    <name type="synonym">Monochrysis lutheri</name>
    <dbReference type="NCBI Taxonomy" id="2081491"/>
    <lineage>
        <taxon>Eukaryota</taxon>
        <taxon>Haptista</taxon>
        <taxon>Haptophyta</taxon>
        <taxon>Pavlovophyceae</taxon>
        <taxon>Pavlovales</taxon>
        <taxon>Pavlovaceae</taxon>
        <taxon>Diacronema</taxon>
    </lineage>
</organism>
<evidence type="ECO:0000256" key="10">
    <source>
        <dbReference type="ARBA" id="ARBA00023170"/>
    </source>
</evidence>
<dbReference type="OrthoDB" id="41266at2759"/>
<evidence type="ECO:0000256" key="2">
    <source>
        <dbReference type="ARBA" id="ARBA00005619"/>
    </source>
</evidence>
<dbReference type="AlphaFoldDB" id="A0A8J5Y0X7"/>
<accession>A0A8J5Y0X7</accession>
<evidence type="ECO:0000256" key="8">
    <source>
        <dbReference type="ARBA" id="ARBA00023134"/>
    </source>
</evidence>
<keyword evidence="7 12" id="KW-1133">Transmembrane helix</keyword>
<keyword evidence="10" id="KW-0675">Receptor</keyword>
<dbReference type="EMBL" id="JAGTXO010000003">
    <property type="protein sequence ID" value="KAG8469270.1"/>
    <property type="molecule type" value="Genomic_DNA"/>
</dbReference>
<proteinExistence type="inferred from homology"/>
<evidence type="ECO:0000256" key="11">
    <source>
        <dbReference type="SAM" id="Coils"/>
    </source>
</evidence>
<keyword evidence="8" id="KW-0342">GTP-binding</keyword>
<keyword evidence="11" id="KW-0175">Coiled coil</keyword>
<dbReference type="GO" id="GO:0005789">
    <property type="term" value="C:endoplasmic reticulum membrane"/>
    <property type="evidence" value="ECO:0007669"/>
    <property type="project" value="UniProtKB-SubCell"/>
</dbReference>
<evidence type="ECO:0000313" key="13">
    <source>
        <dbReference type="EMBL" id="KAG8469270.1"/>
    </source>
</evidence>
<keyword evidence="14" id="KW-1185">Reference proteome</keyword>
<evidence type="ECO:0000256" key="7">
    <source>
        <dbReference type="ARBA" id="ARBA00022989"/>
    </source>
</evidence>
<dbReference type="Pfam" id="PF09439">
    <property type="entry name" value="SRPRB"/>
    <property type="match status" value="1"/>
</dbReference>
<feature type="transmembrane region" description="Helical" evidence="12">
    <location>
        <begin position="17"/>
        <end position="36"/>
    </location>
</feature>
<dbReference type="Gene3D" id="3.40.50.300">
    <property type="entry name" value="P-loop containing nucleotide triphosphate hydrolases"/>
    <property type="match status" value="1"/>
</dbReference>
<evidence type="ECO:0000256" key="5">
    <source>
        <dbReference type="ARBA" id="ARBA00022741"/>
    </source>
</evidence>
<protein>
    <recommendedName>
        <fullName evidence="3">Signal recognition particle receptor subunit beta</fullName>
    </recommendedName>
</protein>
<keyword evidence="6" id="KW-0256">Endoplasmic reticulum</keyword>
<dbReference type="InterPro" id="IPR019009">
    <property type="entry name" value="SRP_receptor_beta_su"/>
</dbReference>